<protein>
    <submittedName>
        <fullName evidence="2">ATP-binding protein</fullName>
    </submittedName>
</protein>
<dbReference type="SUPFAM" id="SSF52540">
    <property type="entry name" value="P-loop containing nucleoside triphosphate hydrolases"/>
    <property type="match status" value="1"/>
</dbReference>
<keyword evidence="2" id="KW-0547">Nucleotide-binding</keyword>
<dbReference type="Pfam" id="PF01935">
    <property type="entry name" value="DUF87"/>
    <property type="match status" value="1"/>
</dbReference>
<dbReference type="PANTHER" id="PTHR30121">
    <property type="entry name" value="UNCHARACTERIZED PROTEIN YJGR-RELATED"/>
    <property type="match status" value="1"/>
</dbReference>
<organism evidence="2 3">
    <name type="scientific">Dactylosporangium roseum</name>
    <dbReference type="NCBI Taxonomy" id="47989"/>
    <lineage>
        <taxon>Bacteria</taxon>
        <taxon>Bacillati</taxon>
        <taxon>Actinomycetota</taxon>
        <taxon>Actinomycetes</taxon>
        <taxon>Micromonosporales</taxon>
        <taxon>Micromonosporaceae</taxon>
        <taxon>Dactylosporangium</taxon>
    </lineage>
</organism>
<accession>A0ABY5Z858</accession>
<dbReference type="Proteomes" id="UP001058271">
    <property type="component" value="Chromosome"/>
</dbReference>
<evidence type="ECO:0000259" key="1">
    <source>
        <dbReference type="Pfam" id="PF01935"/>
    </source>
</evidence>
<evidence type="ECO:0000313" key="3">
    <source>
        <dbReference type="Proteomes" id="UP001058271"/>
    </source>
</evidence>
<sequence>MSVVAESVDAIGTGITAVLRRSSVCAVRELYERTPLPEHAAGREGGGGDRSRRLAALVAVYHQAVATDRGPLVFGWIRPAANRPVTVLTTAAHTGTGIGTAALSFPPGARGRPLTEPDVLALFEPLPCWTRIHAVVDGLLATTPDRPGAEPGPTLADGLLGAWHQSFAWLLVAQPVAPPQITKLARGAAEEERAARARAAAPEHAVHAERMHHRHHELRAAQSTGLWRIHLLTGGVDAPAARAVAGLLCAATDLTGLPYALVPGTTTTDLDNTLDTTACPVADVAESPFLAGSPMLATLTQPPTAEIPGVRVLPRPAFDVTPETGWPDPGVTPEAGVTLGAVLDRDGIPASDLPVPLTSLNRHTFVCGATGAGKSQTVRHLLEQATRAGLPWLVIEPAKAEYRRMAARLPGAEVVVLRPGDKDTPPVGFNPLEPAEGFPLQTHADLTRALFIAAFQTDEPFPQVLAAALTRCYERLGWDLTLGEPAHPGVRPRLPTLADLQATANEVIETIGYGREITDNVRGYVGVRLSSLRLGTTGRFFEGGHRLDFDRLLHANVVLEIEDVGDDRDKAFLIGATMIQLVEHLRMRERTLPPEAGGLRHLTVIEEAHRLLRRTDQPGPAAHAVELFAALLAEVRAYREGLVIAEQIPAKLAPDVIKNTAVKIVHRLPAADDRQTVGATMNLTDDQSRFLVTVPPGTGAFFTDGMDHPILVAVPDGTTVEASTLATRTSSPAALITQPHGTCPAVCKADPCTLRTMTTARRLLHRDPRLVVWAELAVLGHLAGMPAPAPGPNLHADLVALDPRLLDCAIRHAVDAAVTSRSAALAASHSPAEFATHIAAELRAQLAGAPSGRCPDRPRRWLAACFAWNPVLLALKAHCAGNPHPGRHPDSERWTAEYGRPIDGATGHEQENLVRRWCLQLLADQTAVDAVLYGNTTPSALENAVGHRHDTPDWSTALEQALADLTVARRWPAAFLPATTDSIGGTP</sequence>
<name>A0ABY5Z858_9ACTN</name>
<keyword evidence="2" id="KW-0067">ATP-binding</keyword>
<reference evidence="2" key="1">
    <citation type="submission" date="2021-04" db="EMBL/GenBank/DDBJ databases">
        <title>Biosynthetic gene clusters of Dactylosporangioum roseum.</title>
        <authorList>
            <person name="Hartkoorn R.C."/>
            <person name="Beaudoing E."/>
            <person name="Hot D."/>
            <person name="Moureu S."/>
        </authorList>
    </citation>
    <scope>NUCLEOTIDE SEQUENCE</scope>
    <source>
        <strain evidence="2">NRRL B-16295</strain>
    </source>
</reference>
<proteinExistence type="predicted"/>
<keyword evidence="3" id="KW-1185">Reference proteome</keyword>
<dbReference type="EMBL" id="CP073721">
    <property type="protein sequence ID" value="UWZ36569.1"/>
    <property type="molecule type" value="Genomic_DNA"/>
</dbReference>
<dbReference type="Gene3D" id="3.40.50.300">
    <property type="entry name" value="P-loop containing nucleotide triphosphate hydrolases"/>
    <property type="match status" value="2"/>
</dbReference>
<dbReference type="GO" id="GO:0005524">
    <property type="term" value="F:ATP binding"/>
    <property type="evidence" value="ECO:0007669"/>
    <property type="project" value="UniProtKB-KW"/>
</dbReference>
<evidence type="ECO:0000313" key="2">
    <source>
        <dbReference type="EMBL" id="UWZ36569.1"/>
    </source>
</evidence>
<dbReference type="InterPro" id="IPR027417">
    <property type="entry name" value="P-loop_NTPase"/>
</dbReference>
<dbReference type="InterPro" id="IPR051162">
    <property type="entry name" value="T4SS_component"/>
</dbReference>
<dbReference type="InterPro" id="IPR002789">
    <property type="entry name" value="HerA_central"/>
</dbReference>
<dbReference type="RefSeq" id="WP_260725907.1">
    <property type="nucleotide sequence ID" value="NZ_BAAABS010000026.1"/>
</dbReference>
<feature type="domain" description="Helicase HerA central" evidence="1">
    <location>
        <begin position="340"/>
        <end position="431"/>
    </location>
</feature>
<dbReference type="PANTHER" id="PTHR30121:SF6">
    <property type="entry name" value="SLR6007 PROTEIN"/>
    <property type="match status" value="1"/>
</dbReference>
<gene>
    <name evidence="2" type="ORF">Drose_37110</name>
</gene>